<comment type="function">
    <text evidence="3">Responsible for synthesis of pseudouridine from uracil.</text>
</comment>
<evidence type="ECO:0000313" key="6">
    <source>
        <dbReference type="Proteomes" id="UP000177987"/>
    </source>
</evidence>
<dbReference type="PROSITE" id="PS01129">
    <property type="entry name" value="PSI_RLU"/>
    <property type="match status" value="1"/>
</dbReference>
<dbReference type="NCBIfam" id="TIGR00005">
    <property type="entry name" value="rluA_subfam"/>
    <property type="match status" value="1"/>
</dbReference>
<dbReference type="InterPro" id="IPR050188">
    <property type="entry name" value="RluA_PseudoU_synthase"/>
</dbReference>
<comment type="caution">
    <text evidence="5">The sequence shown here is derived from an EMBL/GenBank/DDBJ whole genome shotgun (WGS) entry which is preliminary data.</text>
</comment>
<reference evidence="5 6" key="1">
    <citation type="journal article" date="2016" name="Nat. Commun.">
        <title>Thousands of microbial genomes shed light on interconnected biogeochemical processes in an aquifer system.</title>
        <authorList>
            <person name="Anantharaman K."/>
            <person name="Brown C.T."/>
            <person name="Hug L.A."/>
            <person name="Sharon I."/>
            <person name="Castelle C.J."/>
            <person name="Probst A.J."/>
            <person name="Thomas B.C."/>
            <person name="Singh A."/>
            <person name="Wilkins M.J."/>
            <person name="Karaoz U."/>
            <person name="Brodie E.L."/>
            <person name="Williams K.H."/>
            <person name="Hubbard S.S."/>
            <person name="Banfield J.F."/>
        </authorList>
    </citation>
    <scope>NUCLEOTIDE SEQUENCE [LARGE SCALE GENOMIC DNA]</scope>
</reference>
<dbReference type="STRING" id="1802727.A2937_03300"/>
<accession>A0A1G2SFS6</accession>
<comment type="catalytic activity">
    <reaction evidence="3">
        <text>a uridine in RNA = a pseudouridine in RNA</text>
        <dbReference type="Rhea" id="RHEA:48348"/>
        <dbReference type="Rhea" id="RHEA-COMP:12068"/>
        <dbReference type="Rhea" id="RHEA-COMP:12069"/>
        <dbReference type="ChEBI" id="CHEBI:65314"/>
        <dbReference type="ChEBI" id="CHEBI:65315"/>
    </reaction>
</comment>
<feature type="active site" evidence="2">
    <location>
        <position position="72"/>
    </location>
</feature>
<evidence type="ECO:0000256" key="1">
    <source>
        <dbReference type="ARBA" id="ARBA00010876"/>
    </source>
</evidence>
<dbReference type="Gene3D" id="3.30.2350.10">
    <property type="entry name" value="Pseudouridine synthase"/>
    <property type="match status" value="1"/>
</dbReference>
<dbReference type="InterPro" id="IPR006224">
    <property type="entry name" value="PsdUridine_synth_RluA-like_CS"/>
</dbReference>
<dbReference type="InterPro" id="IPR006225">
    <property type="entry name" value="PsdUridine_synth_RluC/D"/>
</dbReference>
<keyword evidence="3" id="KW-0413">Isomerase</keyword>
<protein>
    <recommendedName>
        <fullName evidence="3">Pseudouridine synthase</fullName>
        <ecNumber evidence="3">5.4.99.-</ecNumber>
    </recommendedName>
</protein>
<name>A0A1G2SFS6_9BACT</name>
<dbReference type="PANTHER" id="PTHR21600">
    <property type="entry name" value="MITOCHONDRIAL RNA PSEUDOURIDINE SYNTHASE"/>
    <property type="match status" value="1"/>
</dbReference>
<gene>
    <name evidence="5" type="ORF">A2937_03300</name>
</gene>
<proteinExistence type="inferred from homology"/>
<dbReference type="GO" id="GO:0009982">
    <property type="term" value="F:pseudouridine synthase activity"/>
    <property type="evidence" value="ECO:0007669"/>
    <property type="project" value="InterPro"/>
</dbReference>
<dbReference type="SUPFAM" id="SSF55120">
    <property type="entry name" value="Pseudouridine synthase"/>
    <property type="match status" value="1"/>
</dbReference>
<sequence length="245" mass="27131">MNIPILYEDDEVIAINKPVGLVVHPDGRNKEETLVDWVHAHYPQIALDEVGESIVLTGGGEIKKPGIVHRIDRETSGVLLVAKTHASFENLKAQFQARTIKKNYKALAYGVFKEPHGTIDRKIGRSTSDFRKWSAEYGARGELREAVTEYQVLGEGEVEGTKLSYVDVFPHTGRTHQIRVHLKAVGHPILCDKLYAPKMPCVAGVDRVALHASSVEFKTLKGEVKRVEAPLPPDFRGVLAELGLV</sequence>
<dbReference type="PANTHER" id="PTHR21600:SF87">
    <property type="entry name" value="RNA PSEUDOURIDYLATE SYNTHASE DOMAIN-CONTAINING PROTEIN 1"/>
    <property type="match status" value="1"/>
</dbReference>
<comment type="similarity">
    <text evidence="1 3">Belongs to the pseudouridine synthase RluA family.</text>
</comment>
<dbReference type="CDD" id="cd02869">
    <property type="entry name" value="PseudoU_synth_RluA_like"/>
    <property type="match status" value="1"/>
</dbReference>
<evidence type="ECO:0000256" key="2">
    <source>
        <dbReference type="PIRSR" id="PIRSR606225-1"/>
    </source>
</evidence>
<dbReference type="GO" id="GO:0000455">
    <property type="term" value="P:enzyme-directed rRNA pseudouridine synthesis"/>
    <property type="evidence" value="ECO:0007669"/>
    <property type="project" value="TreeGrafter"/>
</dbReference>
<evidence type="ECO:0000259" key="4">
    <source>
        <dbReference type="Pfam" id="PF00849"/>
    </source>
</evidence>
<dbReference type="Proteomes" id="UP000177987">
    <property type="component" value="Unassembled WGS sequence"/>
</dbReference>
<dbReference type="GO" id="GO:0140098">
    <property type="term" value="F:catalytic activity, acting on RNA"/>
    <property type="evidence" value="ECO:0007669"/>
    <property type="project" value="UniProtKB-ARBA"/>
</dbReference>
<dbReference type="EMBL" id="MHUW01000010">
    <property type="protein sequence ID" value="OHA83937.1"/>
    <property type="molecule type" value="Genomic_DNA"/>
</dbReference>
<dbReference type="InterPro" id="IPR020103">
    <property type="entry name" value="PsdUridine_synth_cat_dom_sf"/>
</dbReference>
<dbReference type="AlphaFoldDB" id="A0A1G2SFS6"/>
<dbReference type="Pfam" id="PF00849">
    <property type="entry name" value="PseudoU_synth_2"/>
    <property type="match status" value="1"/>
</dbReference>
<organism evidence="5 6">
    <name type="scientific">Candidatus Yonathbacteria bacterium RIFCSPLOWO2_01_FULL_47_33b</name>
    <dbReference type="NCBI Taxonomy" id="1802727"/>
    <lineage>
        <taxon>Bacteria</taxon>
        <taxon>Candidatus Yonathiibacteriota</taxon>
    </lineage>
</organism>
<evidence type="ECO:0000256" key="3">
    <source>
        <dbReference type="RuleBase" id="RU362028"/>
    </source>
</evidence>
<feature type="domain" description="Pseudouridine synthase RsuA/RluA-like" evidence="4">
    <location>
        <begin position="12"/>
        <end position="183"/>
    </location>
</feature>
<dbReference type="InterPro" id="IPR006145">
    <property type="entry name" value="PsdUridine_synth_RsuA/RluA"/>
</dbReference>
<dbReference type="EC" id="5.4.99.-" evidence="3"/>
<dbReference type="GO" id="GO:0003723">
    <property type="term" value="F:RNA binding"/>
    <property type="evidence" value="ECO:0007669"/>
    <property type="project" value="InterPro"/>
</dbReference>
<evidence type="ECO:0000313" key="5">
    <source>
        <dbReference type="EMBL" id="OHA83937.1"/>
    </source>
</evidence>